<dbReference type="Gene3D" id="1.20.1250.20">
    <property type="entry name" value="MFS general substrate transporter like domains"/>
    <property type="match status" value="2"/>
</dbReference>
<dbReference type="GO" id="GO:0012505">
    <property type="term" value="C:endomembrane system"/>
    <property type="evidence" value="ECO:0007669"/>
    <property type="project" value="UniProtKB-SubCell"/>
</dbReference>
<proteinExistence type="inferred from homology"/>
<feature type="transmembrane region" description="Helical" evidence="8">
    <location>
        <begin position="301"/>
        <end position="319"/>
    </location>
</feature>
<dbReference type="Proteomes" id="UP000318741">
    <property type="component" value="Chromosome"/>
</dbReference>
<gene>
    <name evidence="9" type="ORF">CA12_33870</name>
</gene>
<feature type="transmembrane region" description="Helical" evidence="8">
    <location>
        <begin position="241"/>
        <end position="263"/>
    </location>
</feature>
<keyword evidence="4 8" id="KW-0812">Transmembrane</keyword>
<dbReference type="KEGG" id="acaf:CA12_33870"/>
<evidence type="ECO:0000256" key="7">
    <source>
        <dbReference type="SAM" id="MobiDB-lite"/>
    </source>
</evidence>
<feature type="transmembrane region" description="Helical" evidence="8">
    <location>
        <begin position="160"/>
        <end position="180"/>
    </location>
</feature>
<dbReference type="RefSeq" id="WP_145360153.1">
    <property type="nucleotide sequence ID" value="NZ_CP036265.1"/>
</dbReference>
<evidence type="ECO:0000256" key="1">
    <source>
        <dbReference type="ARBA" id="ARBA00004127"/>
    </source>
</evidence>
<feature type="transmembrane region" description="Helical" evidence="8">
    <location>
        <begin position="371"/>
        <end position="389"/>
    </location>
</feature>
<evidence type="ECO:0000256" key="8">
    <source>
        <dbReference type="SAM" id="Phobius"/>
    </source>
</evidence>
<evidence type="ECO:0000256" key="3">
    <source>
        <dbReference type="ARBA" id="ARBA00022448"/>
    </source>
</evidence>
<feature type="transmembrane region" description="Helical" evidence="8">
    <location>
        <begin position="429"/>
        <end position="452"/>
    </location>
</feature>
<dbReference type="InterPro" id="IPR011701">
    <property type="entry name" value="MFS"/>
</dbReference>
<feature type="region of interest" description="Disordered" evidence="7">
    <location>
        <begin position="546"/>
        <end position="568"/>
    </location>
</feature>
<feature type="transmembrane region" description="Helical" evidence="8">
    <location>
        <begin position="339"/>
        <end position="359"/>
    </location>
</feature>
<dbReference type="PANTHER" id="PTHR23514:SF3">
    <property type="entry name" value="BYPASS OF STOP CODON PROTEIN 6"/>
    <property type="match status" value="1"/>
</dbReference>
<feature type="transmembrane region" description="Helical" evidence="8">
    <location>
        <begin position="510"/>
        <end position="533"/>
    </location>
</feature>
<evidence type="ECO:0000256" key="4">
    <source>
        <dbReference type="ARBA" id="ARBA00022692"/>
    </source>
</evidence>
<keyword evidence="6 8" id="KW-0472">Membrane</keyword>
<feature type="transmembrane region" description="Helical" evidence="8">
    <location>
        <begin position="59"/>
        <end position="78"/>
    </location>
</feature>
<name>A0A517PD08_9PLAN</name>
<feature type="transmembrane region" description="Helical" evidence="8">
    <location>
        <begin position="19"/>
        <end position="39"/>
    </location>
</feature>
<accession>A0A517PD08</accession>
<comment type="similarity">
    <text evidence="2">Belongs to the major facilitator superfamily.</text>
</comment>
<dbReference type="InterPro" id="IPR051788">
    <property type="entry name" value="MFS_Transporter"/>
</dbReference>
<reference evidence="9 10" key="1">
    <citation type="submission" date="2019-02" db="EMBL/GenBank/DDBJ databases">
        <title>Deep-cultivation of Planctomycetes and their phenomic and genomic characterization uncovers novel biology.</title>
        <authorList>
            <person name="Wiegand S."/>
            <person name="Jogler M."/>
            <person name="Boedeker C."/>
            <person name="Pinto D."/>
            <person name="Vollmers J."/>
            <person name="Rivas-Marin E."/>
            <person name="Kohn T."/>
            <person name="Peeters S.H."/>
            <person name="Heuer A."/>
            <person name="Rast P."/>
            <person name="Oberbeckmann S."/>
            <person name="Bunk B."/>
            <person name="Jeske O."/>
            <person name="Meyerdierks A."/>
            <person name="Storesund J.E."/>
            <person name="Kallscheuer N."/>
            <person name="Luecker S."/>
            <person name="Lage O.M."/>
            <person name="Pohl T."/>
            <person name="Merkel B.J."/>
            <person name="Hornburger P."/>
            <person name="Mueller R.-W."/>
            <person name="Bruemmer F."/>
            <person name="Labrenz M."/>
            <person name="Spormann A.M."/>
            <person name="Op den Camp H."/>
            <person name="Overmann J."/>
            <person name="Amann R."/>
            <person name="Jetten M.S.M."/>
            <person name="Mascher T."/>
            <person name="Medema M.H."/>
            <person name="Devos D.P."/>
            <person name="Kaster A.-K."/>
            <person name="Ovreas L."/>
            <person name="Rohde M."/>
            <person name="Galperin M.Y."/>
            <person name="Jogler C."/>
        </authorList>
    </citation>
    <scope>NUCLEOTIDE SEQUENCE [LARGE SCALE GENOMIC DNA]</scope>
    <source>
        <strain evidence="9 10">CA12</strain>
    </source>
</reference>
<dbReference type="EMBL" id="CP036265">
    <property type="protein sequence ID" value="QDT17268.1"/>
    <property type="molecule type" value="Genomic_DNA"/>
</dbReference>
<keyword evidence="5 8" id="KW-1133">Transmembrane helix</keyword>
<protein>
    <submittedName>
        <fullName evidence="9">Major Facilitator Superfamily protein</fullName>
    </submittedName>
</protein>
<feature type="transmembrane region" description="Helical" evidence="8">
    <location>
        <begin position="85"/>
        <end position="108"/>
    </location>
</feature>
<evidence type="ECO:0000313" key="10">
    <source>
        <dbReference type="Proteomes" id="UP000318741"/>
    </source>
</evidence>
<evidence type="ECO:0000256" key="2">
    <source>
        <dbReference type="ARBA" id="ARBA00008335"/>
    </source>
</evidence>
<feature type="transmembrane region" description="Helical" evidence="8">
    <location>
        <begin position="120"/>
        <end position="148"/>
    </location>
</feature>
<dbReference type="Pfam" id="PF07690">
    <property type="entry name" value="MFS_1"/>
    <property type="match status" value="1"/>
</dbReference>
<keyword evidence="3" id="KW-0813">Transport</keyword>
<dbReference type="AlphaFoldDB" id="A0A517PD08"/>
<dbReference type="GO" id="GO:0022857">
    <property type="term" value="F:transmembrane transporter activity"/>
    <property type="evidence" value="ECO:0007669"/>
    <property type="project" value="InterPro"/>
</dbReference>
<dbReference type="OrthoDB" id="9783757at2"/>
<feature type="transmembrane region" description="Helical" evidence="8">
    <location>
        <begin position="200"/>
        <end position="220"/>
    </location>
</feature>
<dbReference type="GO" id="GO:0016020">
    <property type="term" value="C:membrane"/>
    <property type="evidence" value="ECO:0007669"/>
    <property type="project" value="TreeGrafter"/>
</dbReference>
<evidence type="ECO:0000256" key="5">
    <source>
        <dbReference type="ARBA" id="ARBA00022989"/>
    </source>
</evidence>
<organism evidence="9 10">
    <name type="scientific">Alienimonas californiensis</name>
    <dbReference type="NCBI Taxonomy" id="2527989"/>
    <lineage>
        <taxon>Bacteria</taxon>
        <taxon>Pseudomonadati</taxon>
        <taxon>Planctomycetota</taxon>
        <taxon>Planctomycetia</taxon>
        <taxon>Planctomycetales</taxon>
        <taxon>Planctomycetaceae</taxon>
        <taxon>Alienimonas</taxon>
    </lineage>
</organism>
<dbReference type="PANTHER" id="PTHR23514">
    <property type="entry name" value="BYPASS OF STOP CODON PROTEIN 6"/>
    <property type="match status" value="1"/>
</dbReference>
<feature type="transmembrane region" description="Helical" evidence="8">
    <location>
        <begin position="395"/>
        <end position="417"/>
    </location>
</feature>
<dbReference type="InterPro" id="IPR036259">
    <property type="entry name" value="MFS_trans_sf"/>
</dbReference>
<comment type="subcellular location">
    <subcellularLocation>
        <location evidence="1">Endomembrane system</location>
        <topology evidence="1">Multi-pass membrane protein</topology>
    </subcellularLocation>
</comment>
<keyword evidence="10" id="KW-1185">Reference proteome</keyword>
<feature type="transmembrane region" description="Helical" evidence="8">
    <location>
        <begin position="275"/>
        <end position="294"/>
    </location>
</feature>
<evidence type="ECO:0000256" key="6">
    <source>
        <dbReference type="ARBA" id="ARBA00023136"/>
    </source>
</evidence>
<sequence length="568" mass="59756">MTTAPPAVDAAPAGSKRTLLFWACFVALITTAFGFIVRALVIGEWQAAYDLTETQKGEIFGVGLWPFAISIILFSLVIDRIGYGTAMVFAFACHVLSGLVTIFAPGYFFEKSGPEGAYWALYAGNFIVALGNGAVEAVINPVVATIFARQKTKWLSILHAGWPGGLVLGGVIVLTMDALLGEAAVAETAAVPADWRWKVALIFIPTAIYGVMMLFCRFPVSERVAAGVSDRDMLRELGWGGAYIASALMTLELFRVFNVYSLFGDPETMSDAVKVGGAFAFAIIPAALFGAAIGWAFGNKLLVFLLLVMCPLATTELGTDSWIADIMTPVVNNAFETTVGGGLVLIYTSFIMMVLRFFAGPIVHSISPLGLLAGSSAVAAVGLVLLAGADAATMVFVAATVYGFGKSFFWPTMLGVVAEQAPRGGALTLNVTGGVGMLAVGTVGAVFTGYFAEVNTAEALVAENPAVAEQVLEDDQQWVFGRYTGVEPTKVVGAEAKAAVKEASDDGKQAALFDVALFPCLMLAAYIALILYFRSRGGYAAVELTEGHSGPTTERDEKLAGAVPGPVR</sequence>
<evidence type="ECO:0000313" key="9">
    <source>
        <dbReference type="EMBL" id="QDT17268.1"/>
    </source>
</evidence>
<dbReference type="SUPFAM" id="SSF103473">
    <property type="entry name" value="MFS general substrate transporter"/>
    <property type="match status" value="1"/>
</dbReference>